<sequence>MNPSITQKERIISLDIIRGIALLGILFINVGAFKIVIEGGPMPNYSGINGVIDILIDIFIEKKFFSIFSFLFGIGFYIFASRAESRGDKPRLRFFRRLMALLLLGIIHIFIFWGSILAIYAIIGLFLIPFYHAKISIIGKWLGVIISLHIISNLIMLYVSDIGILTNIIAFLANDVIAIFIMFLSGFLAAKAEWIMHISKWSKQIKWIQAGTLPLFIGFSIWIWFSYQAKSQSLDTIISLGVLPTTLFYLSTLFLILENKLIAKFLQPIARVGQMAFTNYVAQSIIGLVIISVLGLEAVSPNDIIIISVLIYALQIIFSVIWFKYFKMGPLEKVWRFMTYGRMSNLKSS</sequence>
<keyword evidence="1" id="KW-0812">Transmembrane</keyword>
<protein>
    <recommendedName>
        <fullName evidence="2">DUF418 domain-containing protein</fullName>
    </recommendedName>
</protein>
<gene>
    <name evidence="3" type="ORF">AN957_16555</name>
</gene>
<feature type="transmembrane region" description="Helical" evidence="1">
    <location>
        <begin position="64"/>
        <end position="80"/>
    </location>
</feature>
<name>A0A0Q3VIH8_9BACI</name>
<dbReference type="PATRIC" id="fig|1637975.4.peg.3225"/>
<keyword evidence="1" id="KW-0472">Membrane</keyword>
<organism evidence="3 4">
    <name type="scientific">Cytobacillus solani</name>
    <dbReference type="NCBI Taxonomy" id="1637975"/>
    <lineage>
        <taxon>Bacteria</taxon>
        <taxon>Bacillati</taxon>
        <taxon>Bacillota</taxon>
        <taxon>Bacilli</taxon>
        <taxon>Bacillales</taxon>
        <taxon>Bacillaceae</taxon>
        <taxon>Cytobacillus</taxon>
    </lineage>
</organism>
<feature type="transmembrane region" description="Helical" evidence="1">
    <location>
        <begin position="16"/>
        <end position="37"/>
    </location>
</feature>
<feature type="transmembrane region" description="Helical" evidence="1">
    <location>
        <begin position="277"/>
        <end position="298"/>
    </location>
</feature>
<feature type="domain" description="DUF418" evidence="2">
    <location>
        <begin position="190"/>
        <end position="341"/>
    </location>
</feature>
<dbReference type="InterPro" id="IPR052529">
    <property type="entry name" value="Bact_Transport_Assoc"/>
</dbReference>
<dbReference type="PANTHER" id="PTHR30590">
    <property type="entry name" value="INNER MEMBRANE PROTEIN"/>
    <property type="match status" value="1"/>
</dbReference>
<accession>A0A0Q3VIH8</accession>
<keyword evidence="1" id="KW-1133">Transmembrane helix</keyword>
<dbReference type="STRING" id="1637975.AN957_16555"/>
<feature type="transmembrane region" description="Helical" evidence="1">
    <location>
        <begin position="207"/>
        <end position="225"/>
    </location>
</feature>
<evidence type="ECO:0000259" key="2">
    <source>
        <dbReference type="Pfam" id="PF04235"/>
    </source>
</evidence>
<dbReference type="EMBL" id="LJIX01000006">
    <property type="protein sequence ID" value="KQL20018.1"/>
    <property type="molecule type" value="Genomic_DNA"/>
</dbReference>
<dbReference type="InterPro" id="IPR007349">
    <property type="entry name" value="DUF418"/>
</dbReference>
<proteinExistence type="predicted"/>
<dbReference type="AlphaFoldDB" id="A0A0Q3VIH8"/>
<comment type="caution">
    <text evidence="3">The sequence shown here is derived from an EMBL/GenBank/DDBJ whole genome shotgun (WGS) entry which is preliminary data.</text>
</comment>
<reference evidence="3 4" key="1">
    <citation type="submission" date="2015-09" db="EMBL/GenBank/DDBJ databases">
        <title>Genome sequencing project for genomic taxonomy and phylogenomics of Bacillus-like bacteria.</title>
        <authorList>
            <person name="Liu B."/>
            <person name="Wang J."/>
            <person name="Zhu Y."/>
            <person name="Liu G."/>
            <person name="Chen Q."/>
            <person name="Chen Z."/>
            <person name="Lan J."/>
            <person name="Che J."/>
            <person name="Ge C."/>
            <person name="Shi H."/>
            <person name="Pan Z."/>
            <person name="Liu X."/>
        </authorList>
    </citation>
    <scope>NUCLEOTIDE SEQUENCE [LARGE SCALE GENOMIC DNA]</scope>
    <source>
        <strain evidence="3 4">FJAT-18043</strain>
    </source>
</reference>
<feature type="transmembrane region" description="Helical" evidence="1">
    <location>
        <begin position="100"/>
        <end position="128"/>
    </location>
</feature>
<dbReference type="Proteomes" id="UP000050996">
    <property type="component" value="Unassembled WGS sequence"/>
</dbReference>
<evidence type="ECO:0000256" key="1">
    <source>
        <dbReference type="SAM" id="Phobius"/>
    </source>
</evidence>
<dbReference type="Pfam" id="PF04235">
    <property type="entry name" value="DUF418"/>
    <property type="match status" value="1"/>
</dbReference>
<dbReference type="PANTHER" id="PTHR30590:SF3">
    <property type="entry name" value="HYPOTHETICAL MEMBRANE SPANNING PROTEIN"/>
    <property type="match status" value="1"/>
</dbReference>
<feature type="transmembrane region" description="Helical" evidence="1">
    <location>
        <begin position="237"/>
        <end position="257"/>
    </location>
</feature>
<feature type="transmembrane region" description="Helical" evidence="1">
    <location>
        <begin position="164"/>
        <end position="187"/>
    </location>
</feature>
<evidence type="ECO:0000313" key="3">
    <source>
        <dbReference type="EMBL" id="KQL20018.1"/>
    </source>
</evidence>
<dbReference type="RefSeq" id="WP_056685229.1">
    <property type="nucleotide sequence ID" value="NZ_LJIX01000006.1"/>
</dbReference>
<feature type="transmembrane region" description="Helical" evidence="1">
    <location>
        <begin position="304"/>
        <end position="326"/>
    </location>
</feature>
<feature type="transmembrane region" description="Helical" evidence="1">
    <location>
        <begin position="140"/>
        <end position="158"/>
    </location>
</feature>
<evidence type="ECO:0000313" key="4">
    <source>
        <dbReference type="Proteomes" id="UP000050996"/>
    </source>
</evidence>
<keyword evidence="4" id="KW-1185">Reference proteome</keyword>